<dbReference type="GO" id="GO:0008982">
    <property type="term" value="F:protein-N(PI)-phosphohistidine-sugar phosphotransferase activity"/>
    <property type="evidence" value="ECO:0007669"/>
    <property type="project" value="InterPro"/>
</dbReference>
<dbReference type="GO" id="GO:0009401">
    <property type="term" value="P:phosphoenolpyruvate-dependent sugar phosphotransferase system"/>
    <property type="evidence" value="ECO:0007669"/>
    <property type="project" value="InterPro"/>
</dbReference>
<evidence type="ECO:0000259" key="8">
    <source>
        <dbReference type="PROSITE" id="PS51372"/>
    </source>
</evidence>
<evidence type="ECO:0000259" key="7">
    <source>
        <dbReference type="PROSITE" id="PS51099"/>
    </source>
</evidence>
<dbReference type="PANTHER" id="PTHR30185">
    <property type="entry name" value="CRYPTIC BETA-GLUCOSIDE BGL OPERON ANTITERMINATOR"/>
    <property type="match status" value="1"/>
</dbReference>
<dbReference type="PROSITE" id="PS51094">
    <property type="entry name" value="PTS_EIIA_TYPE_2"/>
    <property type="match status" value="1"/>
</dbReference>
<keyword evidence="1" id="KW-0808">Transferase</keyword>
<gene>
    <name evidence="9" type="ORF">HGI39_02765</name>
</gene>
<dbReference type="InterPro" id="IPR036095">
    <property type="entry name" value="PTS_EIIB-like_sf"/>
</dbReference>
<dbReference type="AlphaFoldDB" id="A0AAW3W4L1"/>
<dbReference type="SUPFAM" id="SSF55804">
    <property type="entry name" value="Phoshotransferase/anion transport protein"/>
    <property type="match status" value="1"/>
</dbReference>
<dbReference type="GO" id="GO:0006355">
    <property type="term" value="P:regulation of DNA-templated transcription"/>
    <property type="evidence" value="ECO:0007669"/>
    <property type="project" value="InterPro"/>
</dbReference>
<evidence type="ECO:0000313" key="10">
    <source>
        <dbReference type="Proteomes" id="UP001194098"/>
    </source>
</evidence>
<feature type="domain" description="PTS EIIB type-2" evidence="7">
    <location>
        <begin position="414"/>
        <end position="509"/>
    </location>
</feature>
<dbReference type="SUPFAM" id="SSF52794">
    <property type="entry name" value="PTS system IIB component-like"/>
    <property type="match status" value="1"/>
</dbReference>
<protein>
    <submittedName>
        <fullName evidence="9">BglG family transcription antiterminator</fullName>
    </submittedName>
</protein>
<dbReference type="Pfam" id="PF05043">
    <property type="entry name" value="Mga"/>
    <property type="match status" value="1"/>
</dbReference>
<dbReference type="Gene3D" id="3.40.50.2300">
    <property type="match status" value="1"/>
</dbReference>
<dbReference type="RefSeq" id="WP_171779809.1">
    <property type="nucleotide sequence ID" value="NZ_JABAGV010000004.1"/>
</dbReference>
<evidence type="ECO:0000256" key="5">
    <source>
        <dbReference type="ARBA" id="ARBA00023163"/>
    </source>
</evidence>
<dbReference type="PROSITE" id="PS51099">
    <property type="entry name" value="PTS_EIIB_TYPE_2"/>
    <property type="match status" value="1"/>
</dbReference>
<dbReference type="Gene3D" id="1.10.10.10">
    <property type="entry name" value="Winged helix-like DNA-binding domain superfamily/Winged helix DNA-binding domain"/>
    <property type="match status" value="1"/>
</dbReference>
<dbReference type="InterPro" id="IPR016152">
    <property type="entry name" value="PTrfase/Anion_transptr"/>
</dbReference>
<feature type="domain" description="PRD" evidence="8">
    <location>
        <begin position="301"/>
        <end position="408"/>
    </location>
</feature>
<dbReference type="CDD" id="cd05568">
    <property type="entry name" value="PTS_IIB_bgl_like"/>
    <property type="match status" value="1"/>
</dbReference>
<dbReference type="InterPro" id="IPR050661">
    <property type="entry name" value="BglG_antiterminators"/>
</dbReference>
<name>A0AAW3W4L1_CLOBE</name>
<dbReference type="InterPro" id="IPR002178">
    <property type="entry name" value="PTS_EIIA_type-2_dom"/>
</dbReference>
<dbReference type="InterPro" id="IPR003501">
    <property type="entry name" value="PTS_EIIB_2/3"/>
</dbReference>
<evidence type="ECO:0000259" key="6">
    <source>
        <dbReference type="PROSITE" id="PS51094"/>
    </source>
</evidence>
<keyword evidence="2" id="KW-0677">Repeat</keyword>
<dbReference type="Pfam" id="PF00874">
    <property type="entry name" value="PRD"/>
    <property type="match status" value="2"/>
</dbReference>
<evidence type="ECO:0000256" key="3">
    <source>
        <dbReference type="ARBA" id="ARBA00023015"/>
    </source>
</evidence>
<reference evidence="9" key="1">
    <citation type="submission" date="2020-04" db="EMBL/GenBank/DDBJ databases">
        <authorList>
            <person name="Brown S."/>
        </authorList>
    </citation>
    <scope>NUCLEOTIDE SEQUENCE</scope>
    <source>
        <strain evidence="9">DJ015</strain>
    </source>
</reference>
<evidence type="ECO:0000256" key="1">
    <source>
        <dbReference type="ARBA" id="ARBA00022679"/>
    </source>
</evidence>
<dbReference type="Pfam" id="PF00359">
    <property type="entry name" value="PTS_EIIA_2"/>
    <property type="match status" value="1"/>
</dbReference>
<evidence type="ECO:0000313" key="9">
    <source>
        <dbReference type="EMBL" id="MBC2473641.1"/>
    </source>
</evidence>
<feature type="domain" description="PTS EIIA type-2" evidence="6">
    <location>
        <begin position="514"/>
        <end position="651"/>
    </location>
</feature>
<dbReference type="InterPro" id="IPR036634">
    <property type="entry name" value="PRD_sf"/>
</dbReference>
<dbReference type="PANTHER" id="PTHR30185:SF13">
    <property type="entry name" value="LICABCH OPERON REGULATOR-RELATED"/>
    <property type="match status" value="1"/>
</dbReference>
<feature type="domain" description="PRD" evidence="8">
    <location>
        <begin position="192"/>
        <end position="296"/>
    </location>
</feature>
<dbReference type="InterPro" id="IPR013011">
    <property type="entry name" value="PTS_EIIB_2"/>
</dbReference>
<dbReference type="PROSITE" id="PS00372">
    <property type="entry name" value="PTS_EIIA_TYPE_2_HIS"/>
    <property type="match status" value="1"/>
</dbReference>
<keyword evidence="3" id="KW-0805">Transcription regulation</keyword>
<dbReference type="InterPro" id="IPR036388">
    <property type="entry name" value="WH-like_DNA-bd_sf"/>
</dbReference>
<accession>A0AAW3W4L1</accession>
<reference evidence="9" key="2">
    <citation type="journal article" date="2022" name="Nat. Biotechnol.">
        <title>Carbon-negative production of acetone and isopropanol by gas fermentation at industrial pilot scale.</title>
        <authorList>
            <person name="Liew F.E."/>
            <person name="Nogle R."/>
            <person name="Abdalla T."/>
            <person name="Rasor B.J."/>
            <person name="Canter C."/>
            <person name="Jensen R.O."/>
            <person name="Wang L."/>
            <person name="Strutz J."/>
            <person name="Chirania P."/>
            <person name="De Tissera S."/>
            <person name="Mueller A.P."/>
            <person name="Ruan Z."/>
            <person name="Gao A."/>
            <person name="Tran L."/>
            <person name="Engle N.L."/>
            <person name="Bromley J.C."/>
            <person name="Daniell J."/>
            <person name="Conrado R."/>
            <person name="Tschaplinski T.J."/>
            <person name="Giannone R.J."/>
            <person name="Hettich R.L."/>
            <person name="Karim A.S."/>
            <person name="Simpson S.D."/>
            <person name="Brown S.D."/>
            <person name="Leang C."/>
            <person name="Jewett M.C."/>
            <person name="Kopke M."/>
        </authorList>
    </citation>
    <scope>NUCLEOTIDE SEQUENCE</scope>
    <source>
        <strain evidence="9">DJ015</strain>
    </source>
</reference>
<dbReference type="Gene3D" id="3.40.930.10">
    <property type="entry name" value="Mannitol-specific EII, Chain A"/>
    <property type="match status" value="1"/>
</dbReference>
<dbReference type="Gene3D" id="1.10.1790.10">
    <property type="entry name" value="PRD domain"/>
    <property type="match status" value="2"/>
</dbReference>
<sequence>MINKKELKIISFLLDKNHHITGDEISNFIGVSSKTLRSYIRNINQELRKIDSNIACVKGRGYILEINNRKSFDNELLELYEEDISSKSFIPTTHDGRVVFIIKRLLLLELKYNKGITHNELCDLLFIGLTTLKTDLVVVKRKLRKFQIELLKDGVRGVTLKGNEEDIRSCISYYIFNRFENDIINLNSIEMIFEKSSIEEMECILIAAINKNNISITDISFYNLLIHILIAIKRVKNENTLAKPLFADELQEIYEYKVAKEIANRIFKETKIELPEEEIYYITQHLCTRKIINDNGESKLDLNDQYIKMVIEILNHVEEVIGIDFRKDKSLIWSLAIHLKASITRIKYDMHIANDMLSEIKKNYPFAYKISSIIAQYIESIIEKTVNDDEIGFICLHFAAALERMKNGKGEIKLRTLIVCASGLGTSMIISAKIKREFSNDIDIVKIIPLNELSQVDKKSYDIILSTIKINIEEYKLEDKKIMYISPIFKSSDLSLLKEFIQENTEDHLLKFLEFTEEELFFPEKNLKSKEDILNFMLNEMVKKSFIGEEDKEYFYKRENISSTEIGNFIAIPHAIDISPKISKVCILINKKPVKWEEENVRLVILMSIEKELYIEFESIFENLYSVLSDEERVSKLMNVRNYKDFIKLLR</sequence>
<dbReference type="Proteomes" id="UP001194098">
    <property type="component" value="Unassembled WGS sequence"/>
</dbReference>
<dbReference type="SUPFAM" id="SSF63520">
    <property type="entry name" value="PTS-regulatory domain, PRD"/>
    <property type="match status" value="2"/>
</dbReference>
<dbReference type="Pfam" id="PF08280">
    <property type="entry name" value="HTH_Mga"/>
    <property type="match status" value="1"/>
</dbReference>
<organism evidence="9 10">
    <name type="scientific">Clostridium beijerinckii</name>
    <name type="common">Clostridium MP</name>
    <dbReference type="NCBI Taxonomy" id="1520"/>
    <lineage>
        <taxon>Bacteria</taxon>
        <taxon>Bacillati</taxon>
        <taxon>Bacillota</taxon>
        <taxon>Clostridia</taxon>
        <taxon>Eubacteriales</taxon>
        <taxon>Clostridiaceae</taxon>
        <taxon>Clostridium</taxon>
    </lineage>
</organism>
<dbReference type="PROSITE" id="PS51372">
    <property type="entry name" value="PRD_2"/>
    <property type="match status" value="2"/>
</dbReference>
<dbReference type="Pfam" id="PF02302">
    <property type="entry name" value="PTS_IIB"/>
    <property type="match status" value="1"/>
</dbReference>
<dbReference type="InterPro" id="IPR013199">
    <property type="entry name" value="HTH_Mga_DNA-bd_dom"/>
</dbReference>
<comment type="caution">
    <text evidence="9">The sequence shown here is derived from an EMBL/GenBank/DDBJ whole genome shotgun (WGS) entry which is preliminary data.</text>
</comment>
<keyword evidence="5" id="KW-0804">Transcription</keyword>
<evidence type="ECO:0000256" key="4">
    <source>
        <dbReference type="ARBA" id="ARBA00023159"/>
    </source>
</evidence>
<proteinExistence type="predicted"/>
<dbReference type="EMBL" id="JABAGV010000004">
    <property type="protein sequence ID" value="MBC2473641.1"/>
    <property type="molecule type" value="Genomic_DNA"/>
</dbReference>
<evidence type="ECO:0000256" key="2">
    <source>
        <dbReference type="ARBA" id="ARBA00022737"/>
    </source>
</evidence>
<dbReference type="InterPro" id="IPR007737">
    <property type="entry name" value="Mga_HTH"/>
</dbReference>
<dbReference type="InterPro" id="IPR011608">
    <property type="entry name" value="PRD"/>
</dbReference>
<keyword evidence="4" id="KW-0010">Activator</keyword>